<evidence type="ECO:0008006" key="3">
    <source>
        <dbReference type="Google" id="ProtNLM"/>
    </source>
</evidence>
<proteinExistence type="predicted"/>
<sequence length="85" mass="9294">MIFGALELRGYGLMEKLLSTKEISQKWGISSRRIALLCSEGRIAGAQRVGASWGIPESAEKPLDARVKSGKYIKQKSNSEVIQNG</sequence>
<dbReference type="EMBL" id="ACCF01000246">
    <property type="protein sequence ID" value="EEF65946.1"/>
    <property type="molecule type" value="Genomic_DNA"/>
</dbReference>
<protein>
    <recommendedName>
        <fullName evidence="3">Helix-turn-helix domain-containing protein</fullName>
    </recommendedName>
</protein>
<dbReference type="eggNOG" id="COG2909">
    <property type="taxonomic scope" value="Bacteria"/>
</dbReference>
<reference evidence="1 2" key="1">
    <citation type="submission" date="2008-12" db="EMBL/GenBank/DDBJ databases">
        <authorList>
            <person name="Fulton L."/>
            <person name="Clifton S."/>
            <person name="Fulton B."/>
            <person name="Xu J."/>
            <person name="Minx P."/>
            <person name="Pepin K.H."/>
            <person name="Johnson M."/>
            <person name="Bhonagiri V."/>
            <person name="Nash W.E."/>
            <person name="Mardis E.R."/>
            <person name="Wilson R.K."/>
        </authorList>
    </citation>
    <scope>NUCLEOTIDE SEQUENCE [LARGE SCALE GENOMIC DNA]</scope>
    <source>
        <strain evidence="1 2">DSM 12042</strain>
    </source>
</reference>
<gene>
    <name evidence="1" type="ORF">HOLDEFILI_03949</name>
</gene>
<evidence type="ECO:0000313" key="2">
    <source>
        <dbReference type="Proteomes" id="UP000005950"/>
    </source>
</evidence>
<dbReference type="Proteomes" id="UP000005950">
    <property type="component" value="Unassembled WGS sequence"/>
</dbReference>
<dbReference type="HOGENOM" id="CLU_178120_1_0_9"/>
<comment type="caution">
    <text evidence="1">The sequence shown here is derived from an EMBL/GenBank/DDBJ whole genome shotgun (WGS) entry which is preliminary data.</text>
</comment>
<reference evidence="1 2" key="2">
    <citation type="submission" date="2009-02" db="EMBL/GenBank/DDBJ databases">
        <title>Draft genome sequence of Holdemania filiformis DSM 12042.</title>
        <authorList>
            <person name="Sudarsanam P."/>
            <person name="Ley R."/>
            <person name="Guruge J."/>
            <person name="Turnbaugh P.J."/>
            <person name="Mahowald M."/>
            <person name="Liep D."/>
            <person name="Gordon J."/>
        </authorList>
    </citation>
    <scope>NUCLEOTIDE SEQUENCE [LARGE SCALE GENOMIC DNA]</scope>
    <source>
        <strain evidence="1 2">DSM 12042</strain>
    </source>
</reference>
<dbReference type="AlphaFoldDB" id="B9YDM6"/>
<name>B9YDM6_9FIRM</name>
<accession>B9YDM6</accession>
<organism evidence="1 2">
    <name type="scientific">Holdemania filiformis DSM 12042</name>
    <dbReference type="NCBI Taxonomy" id="545696"/>
    <lineage>
        <taxon>Bacteria</taxon>
        <taxon>Bacillati</taxon>
        <taxon>Bacillota</taxon>
        <taxon>Erysipelotrichia</taxon>
        <taxon>Erysipelotrichales</taxon>
        <taxon>Erysipelotrichaceae</taxon>
        <taxon>Holdemania</taxon>
    </lineage>
</organism>
<dbReference type="STRING" id="545696.HOLDEFILI_03949"/>
<evidence type="ECO:0000313" key="1">
    <source>
        <dbReference type="EMBL" id="EEF65946.1"/>
    </source>
</evidence>